<comment type="caution">
    <text evidence="1">The sequence shown here is derived from an EMBL/GenBank/DDBJ whole genome shotgun (WGS) entry which is preliminary data.</text>
</comment>
<dbReference type="RefSeq" id="WP_404594490.1">
    <property type="nucleotide sequence ID" value="NZ_JBIYEW010000003.1"/>
</dbReference>
<evidence type="ECO:0000313" key="2">
    <source>
        <dbReference type="Proteomes" id="UP001620520"/>
    </source>
</evidence>
<proteinExistence type="predicted"/>
<sequence>MKWALSTTDERDWHARDFSERDPFWRKSSQRGLVCLGCGSPAFFRAPSRKKTPAFGAKHKDGCELLKEAWGVFRYLQ</sequence>
<dbReference type="EMBL" id="JBIYEW010000003">
    <property type="protein sequence ID" value="MFK4639419.1"/>
    <property type="molecule type" value="Genomic_DNA"/>
</dbReference>
<evidence type="ECO:0000313" key="1">
    <source>
        <dbReference type="EMBL" id="MFK4639419.1"/>
    </source>
</evidence>
<organism evidence="1 2">
    <name type="scientific">Paenarthrobacter histidinolovorans</name>
    <dbReference type="NCBI Taxonomy" id="43664"/>
    <lineage>
        <taxon>Bacteria</taxon>
        <taxon>Bacillati</taxon>
        <taxon>Actinomycetota</taxon>
        <taxon>Actinomycetes</taxon>
        <taxon>Micrococcales</taxon>
        <taxon>Micrococcaceae</taxon>
        <taxon>Paenarthrobacter</taxon>
    </lineage>
</organism>
<protein>
    <submittedName>
        <fullName evidence="1">Uncharacterized protein</fullName>
    </submittedName>
</protein>
<keyword evidence="2" id="KW-1185">Reference proteome</keyword>
<reference evidence="1 2" key="1">
    <citation type="submission" date="2024-10" db="EMBL/GenBank/DDBJ databases">
        <title>Novel secondary metabolite-producing bacteria for plant disease control.</title>
        <authorList>
            <person name="Chevrette M."/>
        </authorList>
    </citation>
    <scope>NUCLEOTIDE SEQUENCE [LARGE SCALE GENOMIC DNA]</scope>
    <source>
        <strain evidence="1 2">J30 TE3557</strain>
    </source>
</reference>
<gene>
    <name evidence="1" type="ORF">ABIA52_002308</name>
</gene>
<dbReference type="Proteomes" id="UP001620520">
    <property type="component" value="Unassembled WGS sequence"/>
</dbReference>
<accession>A0ABW8N759</accession>
<name>A0ABW8N759_9MICC</name>